<gene>
    <name evidence="4" type="ORF">HBR001_LOCUS8512</name>
</gene>
<dbReference type="PANTHER" id="PTHR45890:SF1">
    <property type="entry name" value="AARF DOMAIN CONTAINING KINASE 2"/>
    <property type="match status" value="1"/>
</dbReference>
<dbReference type="GO" id="GO:0005524">
    <property type="term" value="F:ATP binding"/>
    <property type="evidence" value="ECO:0007669"/>
    <property type="project" value="InterPro"/>
</dbReference>
<dbReference type="Gene3D" id="1.10.510.10">
    <property type="entry name" value="Transferase(Phosphotransferase) domain 1"/>
    <property type="match status" value="1"/>
</dbReference>
<evidence type="ECO:0000259" key="3">
    <source>
        <dbReference type="PROSITE" id="PS50011"/>
    </source>
</evidence>
<sequence>MSVLCRGRRCAASLARHPPRPLAPARAHLLRPLFKSKLSTWPRLVPHQALNLYARARALARAHVAYEDWGRRNAQLLRVYPRVLATSQSSTAEKESLLETLRRLLRVARHFAKLLGLALPLALLAPLAVAGGKVLPVLTTRWWELALYLAQFSSPTVMKFLQWASTRRDMFPASFCDRFEAFHEHAPMHSWTQTQDALKTAFGEAWIDVLELDEHAIGSGCIAQVYRGRIKATNQDVAVKVIHPHVKELVAMDLQLLHGFVTMLETIPTLQWLGGKDSVTEFASLMERQLNLRVEGENLALFSKHFRNRKGLRFPVPLMDYTTENVLVESFEDGLHFSEILSQMEPPRRKAVARVVLEAYLRMVFLDNFAHGDLHPGNLLFDEQSTGGNARRSRSEAMRNAGVVVIDAGIVTKLEQQDLRNFVELFYAVATGNGYKAGELIVSRSRGSSVGPNGDLVPAKCKDIESFCTGMEKIVHEAVSWRLNLKNVHVGALLRQVMELCCTHEVKLEGKYASIVISIAVLEAIGRKLDPDIDILAVALPIITQSLVKNVLS</sequence>
<dbReference type="EMBL" id="CANTFL010001450">
    <property type="protein sequence ID" value="CAI5741496.1"/>
    <property type="molecule type" value="Genomic_DNA"/>
</dbReference>
<accession>A0AAV0UX42</accession>
<evidence type="ECO:0000313" key="5">
    <source>
        <dbReference type="Proteomes" id="UP001162031"/>
    </source>
</evidence>
<name>A0AAV0UX42_HYABA</name>
<feature type="domain" description="Protein kinase" evidence="3">
    <location>
        <begin position="211"/>
        <end position="553"/>
    </location>
</feature>
<dbReference type="Proteomes" id="UP001162031">
    <property type="component" value="Unassembled WGS sequence"/>
</dbReference>
<keyword evidence="2" id="KW-0472">Membrane</keyword>
<dbReference type="InterPro" id="IPR000719">
    <property type="entry name" value="Prot_kinase_dom"/>
</dbReference>
<protein>
    <recommendedName>
        <fullName evidence="3">Protein kinase domain-containing protein</fullName>
    </recommendedName>
</protein>
<dbReference type="InterPro" id="IPR004147">
    <property type="entry name" value="ABC1_dom"/>
</dbReference>
<dbReference type="GO" id="GO:0004672">
    <property type="term" value="F:protein kinase activity"/>
    <property type="evidence" value="ECO:0007669"/>
    <property type="project" value="InterPro"/>
</dbReference>
<dbReference type="InterPro" id="IPR044095">
    <property type="entry name" value="ADCK2_dom"/>
</dbReference>
<proteinExistence type="inferred from homology"/>
<comment type="caution">
    <text evidence="4">The sequence shown here is derived from an EMBL/GenBank/DDBJ whole genome shotgun (WGS) entry which is preliminary data.</text>
</comment>
<evidence type="ECO:0000256" key="1">
    <source>
        <dbReference type="ARBA" id="ARBA00009670"/>
    </source>
</evidence>
<dbReference type="InterPro" id="IPR011009">
    <property type="entry name" value="Kinase-like_dom_sf"/>
</dbReference>
<dbReference type="SUPFAM" id="SSF56112">
    <property type="entry name" value="Protein kinase-like (PK-like)"/>
    <property type="match status" value="1"/>
</dbReference>
<feature type="transmembrane region" description="Helical" evidence="2">
    <location>
        <begin position="111"/>
        <end position="130"/>
    </location>
</feature>
<organism evidence="4 5">
    <name type="scientific">Hyaloperonospora brassicae</name>
    <name type="common">Brassica downy mildew</name>
    <name type="synonym">Peronospora brassicae</name>
    <dbReference type="NCBI Taxonomy" id="162125"/>
    <lineage>
        <taxon>Eukaryota</taxon>
        <taxon>Sar</taxon>
        <taxon>Stramenopiles</taxon>
        <taxon>Oomycota</taxon>
        <taxon>Peronosporomycetes</taxon>
        <taxon>Peronosporales</taxon>
        <taxon>Peronosporaceae</taxon>
        <taxon>Hyaloperonospora</taxon>
    </lineage>
</organism>
<evidence type="ECO:0000256" key="2">
    <source>
        <dbReference type="SAM" id="Phobius"/>
    </source>
</evidence>
<dbReference type="InterPro" id="IPR052402">
    <property type="entry name" value="ADCK_kinase"/>
</dbReference>
<dbReference type="PANTHER" id="PTHR45890">
    <property type="entry name" value="AARF DOMAIN CONTAINING KINASE 2 (PREDICTED)"/>
    <property type="match status" value="1"/>
</dbReference>
<dbReference type="CDD" id="cd13971">
    <property type="entry name" value="ADCK2-like"/>
    <property type="match status" value="1"/>
</dbReference>
<reference evidence="4" key="1">
    <citation type="submission" date="2022-12" db="EMBL/GenBank/DDBJ databases">
        <authorList>
            <person name="Webb A."/>
        </authorList>
    </citation>
    <scope>NUCLEOTIDE SEQUENCE</scope>
    <source>
        <strain evidence="4">Hp1</strain>
    </source>
</reference>
<dbReference type="Pfam" id="PF03109">
    <property type="entry name" value="ABC1"/>
    <property type="match status" value="1"/>
</dbReference>
<dbReference type="AlphaFoldDB" id="A0AAV0UX42"/>
<evidence type="ECO:0000313" key="4">
    <source>
        <dbReference type="EMBL" id="CAI5741496.1"/>
    </source>
</evidence>
<dbReference type="PROSITE" id="PS50011">
    <property type="entry name" value="PROTEIN_KINASE_DOM"/>
    <property type="match status" value="1"/>
</dbReference>
<comment type="similarity">
    <text evidence="1">Belongs to the protein kinase superfamily. ADCK protein kinase family.</text>
</comment>
<keyword evidence="2" id="KW-0812">Transmembrane</keyword>
<keyword evidence="2" id="KW-1133">Transmembrane helix</keyword>
<keyword evidence="5" id="KW-1185">Reference proteome</keyword>